<feature type="transmembrane region" description="Helical" evidence="2">
    <location>
        <begin position="56"/>
        <end position="74"/>
    </location>
</feature>
<dbReference type="Proteomes" id="UP001141327">
    <property type="component" value="Unassembled WGS sequence"/>
</dbReference>
<feature type="transmembrane region" description="Helical" evidence="2">
    <location>
        <begin position="94"/>
        <end position="112"/>
    </location>
</feature>
<sequence length="291" mass="32722">MQYLDQPTHPGPRPSHLPSRTHRSSPLEFHHSLQTVFPAGHLHIVRATSSAAASRIPKIAATSVVLAFFAVLWRAKYRERFGDLEDAPRWRLPLRKFIIFALSVMVFLAAQFSDNKPANCVRIIAMVIVTFAETLINPGDVLRHGVLGGLCAFALLLGGFGIGQENEALLLGHQIVLLIVPWIDYLLILMTFCLLIVWVLAPHFQQHSSSLILVQALTCVKELVKLPRFCLLVLGRFHVPFKNTTCDRIPHNPRRIARFSPHFSPSSLSHLPPHLPQRKSRKLFDSFAPLL</sequence>
<protein>
    <submittedName>
        <fullName evidence="3">Uncharacterized protein</fullName>
    </submittedName>
</protein>
<evidence type="ECO:0000313" key="3">
    <source>
        <dbReference type="EMBL" id="KAJ4456304.1"/>
    </source>
</evidence>
<evidence type="ECO:0000256" key="2">
    <source>
        <dbReference type="SAM" id="Phobius"/>
    </source>
</evidence>
<reference evidence="3" key="1">
    <citation type="journal article" date="2022" name="bioRxiv">
        <title>Genomics of Preaxostyla Flagellates Illuminates Evolutionary Transitions and the Path Towards Mitochondrial Loss.</title>
        <authorList>
            <person name="Novak L.V.F."/>
            <person name="Treitli S.C."/>
            <person name="Pyrih J."/>
            <person name="Halakuc P."/>
            <person name="Pipaliya S.V."/>
            <person name="Vacek V."/>
            <person name="Brzon O."/>
            <person name="Soukal P."/>
            <person name="Eme L."/>
            <person name="Dacks J.B."/>
            <person name="Karnkowska A."/>
            <person name="Elias M."/>
            <person name="Hampl V."/>
        </authorList>
    </citation>
    <scope>NUCLEOTIDE SEQUENCE</scope>
    <source>
        <strain evidence="3">RCP-MX</strain>
    </source>
</reference>
<proteinExistence type="predicted"/>
<keyword evidence="2" id="KW-0472">Membrane</keyword>
<name>A0ABQ8UG47_9EUKA</name>
<feature type="transmembrane region" description="Helical" evidence="2">
    <location>
        <begin position="175"/>
        <end position="201"/>
    </location>
</feature>
<keyword evidence="4" id="KW-1185">Reference proteome</keyword>
<evidence type="ECO:0000256" key="1">
    <source>
        <dbReference type="SAM" id="MobiDB-lite"/>
    </source>
</evidence>
<comment type="caution">
    <text evidence="3">The sequence shown here is derived from an EMBL/GenBank/DDBJ whole genome shotgun (WGS) entry which is preliminary data.</text>
</comment>
<feature type="region of interest" description="Disordered" evidence="1">
    <location>
        <begin position="1"/>
        <end position="24"/>
    </location>
</feature>
<accession>A0ABQ8UG47</accession>
<keyword evidence="2" id="KW-0812">Transmembrane</keyword>
<feature type="transmembrane region" description="Helical" evidence="2">
    <location>
        <begin position="142"/>
        <end position="163"/>
    </location>
</feature>
<keyword evidence="2" id="KW-1133">Transmembrane helix</keyword>
<dbReference type="EMBL" id="JAPMOS010000074">
    <property type="protein sequence ID" value="KAJ4456304.1"/>
    <property type="molecule type" value="Genomic_DNA"/>
</dbReference>
<feature type="transmembrane region" description="Helical" evidence="2">
    <location>
        <begin position="119"/>
        <end position="136"/>
    </location>
</feature>
<gene>
    <name evidence="3" type="ORF">PAPYR_8480</name>
</gene>
<evidence type="ECO:0000313" key="4">
    <source>
        <dbReference type="Proteomes" id="UP001141327"/>
    </source>
</evidence>
<organism evidence="3 4">
    <name type="scientific">Paratrimastix pyriformis</name>
    <dbReference type="NCBI Taxonomy" id="342808"/>
    <lineage>
        <taxon>Eukaryota</taxon>
        <taxon>Metamonada</taxon>
        <taxon>Preaxostyla</taxon>
        <taxon>Paratrimastigidae</taxon>
        <taxon>Paratrimastix</taxon>
    </lineage>
</organism>